<keyword evidence="2 7" id="KW-0808">Transferase</keyword>
<proteinExistence type="inferred from homology"/>
<dbReference type="EC" id="2.7.7.19" evidence="7"/>
<dbReference type="PANTHER" id="PTHR43051:SF1">
    <property type="entry name" value="POLYNUCLEOTIDE ADENYLYLTRANSFERASE FAMILY PROTEIN"/>
    <property type="match status" value="1"/>
</dbReference>
<dbReference type="InterPro" id="IPR010206">
    <property type="entry name" value="PolA_pol_I"/>
</dbReference>
<organism evidence="13 14">
    <name type="scientific">BD1-7 clade bacterium</name>
    <dbReference type="NCBI Taxonomy" id="2029982"/>
    <lineage>
        <taxon>Bacteria</taxon>
        <taxon>Pseudomonadati</taxon>
        <taxon>Pseudomonadota</taxon>
        <taxon>Gammaproteobacteria</taxon>
        <taxon>Cellvibrionales</taxon>
        <taxon>Spongiibacteraceae</taxon>
        <taxon>BD1-7 clade</taxon>
    </lineage>
</organism>
<feature type="active site" evidence="7">
    <location>
        <position position="63"/>
    </location>
</feature>
<gene>
    <name evidence="7 13" type="primary">pcnB</name>
    <name evidence="13" type="ORF">DPBNPPHM_00064</name>
</gene>
<evidence type="ECO:0000259" key="12">
    <source>
        <dbReference type="Pfam" id="PF12627"/>
    </source>
</evidence>
<dbReference type="PANTHER" id="PTHR43051">
    <property type="entry name" value="POLYNUCLEOTIDE ADENYLYLTRANSFERASE FAMILY PROTEIN"/>
    <property type="match status" value="1"/>
</dbReference>
<sequence>MSNHKKQQVLPASSLAKNEHGVSERLISPNALKVIQRLNTANYQAYLVGGAVRDMMLGKQPKDFDIATNATPEQVRKLFKNARIIGRRFQIVHVRYGREIIEVTTFRGNHDNVTATSDNAIKKQSAKNDHGMLLRDNVFGTVEEDALRRDLTINAFYYSPETHQVHDFADGISDLEAGTIRLIGDPAVRYQEDPVRILRAIRFAAKLGFKLEAQTAQAIDDNAPLLSKIPSARLFDETGKLFGQGQAFATWHGLAEHGLLSYLFCNAELVTQDPIARALIDQALNNTDKRLATGKSVTPAFIFAVILWPSVAKLMQEYQHDQMPAMAALHAAANQLLSAQTQFTSIPKRFQVMVKEIWELQLRLPQRTGQRAYRLLEHPRFRAAYDFLLLREAAGDYPKEEELGQWWTDFQTQNSSEREDAVEEANTANHYRKRGKRSTPRNRRSPR</sequence>
<dbReference type="GO" id="GO:0043633">
    <property type="term" value="P:polyadenylation-dependent RNA catabolic process"/>
    <property type="evidence" value="ECO:0007669"/>
    <property type="project" value="InterPro"/>
</dbReference>
<keyword evidence="4 7" id="KW-0067">ATP-binding</keyword>
<dbReference type="Gene3D" id="3.30.460.10">
    <property type="entry name" value="Beta Polymerase, domain 2"/>
    <property type="match status" value="1"/>
</dbReference>
<feature type="compositionally biased region" description="Basic residues" evidence="9">
    <location>
        <begin position="430"/>
        <end position="447"/>
    </location>
</feature>
<evidence type="ECO:0000313" key="14">
    <source>
        <dbReference type="Proteomes" id="UP000434580"/>
    </source>
</evidence>
<evidence type="ECO:0000259" key="10">
    <source>
        <dbReference type="Pfam" id="PF01743"/>
    </source>
</evidence>
<evidence type="ECO:0000256" key="5">
    <source>
        <dbReference type="ARBA" id="ARBA00022884"/>
    </source>
</evidence>
<dbReference type="Pfam" id="PF12626">
    <property type="entry name" value="PolyA_pol_arg_C"/>
    <property type="match status" value="1"/>
</dbReference>
<feature type="region of interest" description="Disordered" evidence="9">
    <location>
        <begin position="414"/>
        <end position="447"/>
    </location>
</feature>
<dbReference type="Pfam" id="PF12627">
    <property type="entry name" value="PolyA_pol_RNAbd"/>
    <property type="match status" value="1"/>
</dbReference>
<keyword evidence="13" id="KW-0548">Nucleotidyltransferase</keyword>
<keyword evidence="3 7" id="KW-0547">Nucleotide-binding</keyword>
<evidence type="ECO:0000256" key="3">
    <source>
        <dbReference type="ARBA" id="ARBA00022741"/>
    </source>
</evidence>
<keyword evidence="6 7" id="KW-0804">Transcription</keyword>
<keyword evidence="1 7" id="KW-0507">mRNA processing</keyword>
<dbReference type="AlphaFoldDB" id="A0A5S9MQ03"/>
<feature type="domain" description="Polymerase A arginine-rich C-terminal" evidence="11">
    <location>
        <begin position="322"/>
        <end position="438"/>
    </location>
</feature>
<dbReference type="SUPFAM" id="SSF81301">
    <property type="entry name" value="Nucleotidyltransferase"/>
    <property type="match status" value="1"/>
</dbReference>
<dbReference type="InterPro" id="IPR032828">
    <property type="entry name" value="PolyA_RNA-bd"/>
</dbReference>
<dbReference type="InterPro" id="IPR043519">
    <property type="entry name" value="NT_sf"/>
</dbReference>
<comment type="similarity">
    <text evidence="7 8">Belongs to the tRNA nucleotidyltransferase/poly(A) polymerase family.</text>
</comment>
<evidence type="ECO:0000256" key="2">
    <source>
        <dbReference type="ARBA" id="ARBA00022679"/>
    </source>
</evidence>
<comment type="function">
    <text evidence="7">Adds poly(A) tail to the 3' end of many RNAs, which usually targets these RNAs for decay. Plays a significant role in the global control of gene expression, through influencing the rate of transcript degradation, and in the general RNA quality control.</text>
</comment>
<dbReference type="Gene3D" id="1.10.3090.10">
    <property type="entry name" value="cca-adding enzyme, domain 2"/>
    <property type="match status" value="1"/>
</dbReference>
<evidence type="ECO:0000313" key="13">
    <source>
        <dbReference type="EMBL" id="CAA0078690.1"/>
    </source>
</evidence>
<feature type="domain" description="tRNA nucleotidyltransferase/poly(A) polymerase RNA and SrmB- binding" evidence="12">
    <location>
        <begin position="208"/>
        <end position="264"/>
    </location>
</feature>
<evidence type="ECO:0000256" key="6">
    <source>
        <dbReference type="ARBA" id="ARBA00023163"/>
    </source>
</evidence>
<evidence type="ECO:0000256" key="8">
    <source>
        <dbReference type="RuleBase" id="RU003953"/>
    </source>
</evidence>
<evidence type="ECO:0000259" key="11">
    <source>
        <dbReference type="Pfam" id="PF12626"/>
    </source>
</evidence>
<dbReference type="EMBL" id="CACSII010000001">
    <property type="protein sequence ID" value="CAA0078690.1"/>
    <property type="molecule type" value="Genomic_DNA"/>
</dbReference>
<dbReference type="HAMAP" id="MF_00957">
    <property type="entry name" value="PolyA_pol"/>
    <property type="match status" value="1"/>
</dbReference>
<dbReference type="SUPFAM" id="SSF81891">
    <property type="entry name" value="Poly A polymerase C-terminal region-like"/>
    <property type="match status" value="1"/>
</dbReference>
<dbReference type="FunFam" id="3.30.460.10:FF:000035">
    <property type="entry name" value="Poly(A) polymerase I"/>
    <property type="match status" value="1"/>
</dbReference>
<dbReference type="GO" id="GO:0006397">
    <property type="term" value="P:mRNA processing"/>
    <property type="evidence" value="ECO:0007669"/>
    <property type="project" value="UniProtKB-KW"/>
</dbReference>
<dbReference type="Pfam" id="PF01743">
    <property type="entry name" value="PolyA_pol"/>
    <property type="match status" value="1"/>
</dbReference>
<accession>A0A5S9MQ03</accession>
<protein>
    <recommendedName>
        <fullName evidence="7">Poly(A) polymerase I</fullName>
        <shortName evidence="7">PAP I</shortName>
        <ecNumber evidence="7">2.7.7.19</ecNumber>
    </recommendedName>
</protein>
<evidence type="ECO:0000256" key="1">
    <source>
        <dbReference type="ARBA" id="ARBA00022664"/>
    </source>
</evidence>
<evidence type="ECO:0000256" key="4">
    <source>
        <dbReference type="ARBA" id="ARBA00022840"/>
    </source>
</evidence>
<dbReference type="CDD" id="cd05398">
    <property type="entry name" value="NT_ClassII-CCAase"/>
    <property type="match status" value="1"/>
</dbReference>
<dbReference type="Proteomes" id="UP000434580">
    <property type="component" value="Unassembled WGS sequence"/>
</dbReference>
<reference evidence="13 14" key="1">
    <citation type="submission" date="2019-11" db="EMBL/GenBank/DDBJ databases">
        <authorList>
            <person name="Holert J."/>
        </authorList>
    </citation>
    <scope>NUCLEOTIDE SEQUENCE [LARGE SCALE GENOMIC DNA]</scope>
    <source>
        <strain evidence="13">BC5_2</strain>
    </source>
</reference>
<dbReference type="GO" id="GO:0003723">
    <property type="term" value="F:RNA binding"/>
    <property type="evidence" value="ECO:0007669"/>
    <property type="project" value="UniProtKB-UniRule"/>
</dbReference>
<name>A0A5S9MQ03_9GAMM</name>
<evidence type="ECO:0000256" key="9">
    <source>
        <dbReference type="SAM" id="MobiDB-lite"/>
    </source>
</evidence>
<feature type="domain" description="Poly A polymerase head" evidence="10">
    <location>
        <begin position="45"/>
        <end position="181"/>
    </location>
</feature>
<feature type="active site" evidence="7">
    <location>
        <position position="150"/>
    </location>
</feature>
<keyword evidence="5 7" id="KW-0694">RNA-binding</keyword>
<dbReference type="InterPro" id="IPR002646">
    <property type="entry name" value="PolA_pol_head_dom"/>
</dbReference>
<dbReference type="NCBIfam" id="TIGR01942">
    <property type="entry name" value="pcnB"/>
    <property type="match status" value="1"/>
</dbReference>
<dbReference type="OrthoDB" id="9805698at2"/>
<dbReference type="InterPro" id="IPR025866">
    <property type="entry name" value="PolyA_pol_arg_C_dom"/>
</dbReference>
<dbReference type="InterPro" id="IPR052191">
    <property type="entry name" value="tRNA_ntf/polyA_polymerase_I"/>
</dbReference>
<comment type="catalytic activity">
    <reaction evidence="7">
        <text>RNA(n) + ATP = RNA(n)-3'-adenine ribonucleotide + diphosphate</text>
        <dbReference type="Rhea" id="RHEA:11332"/>
        <dbReference type="Rhea" id="RHEA-COMP:14527"/>
        <dbReference type="Rhea" id="RHEA-COMP:17347"/>
        <dbReference type="ChEBI" id="CHEBI:30616"/>
        <dbReference type="ChEBI" id="CHEBI:33019"/>
        <dbReference type="ChEBI" id="CHEBI:140395"/>
        <dbReference type="ChEBI" id="CHEBI:173115"/>
        <dbReference type="EC" id="2.7.7.19"/>
    </reaction>
</comment>
<dbReference type="GO" id="GO:1990817">
    <property type="term" value="F:poly(A) RNA polymerase activity"/>
    <property type="evidence" value="ECO:0007669"/>
    <property type="project" value="UniProtKB-UniRule"/>
</dbReference>
<dbReference type="GO" id="GO:0005524">
    <property type="term" value="F:ATP binding"/>
    <property type="evidence" value="ECO:0007669"/>
    <property type="project" value="UniProtKB-UniRule"/>
</dbReference>
<evidence type="ECO:0000256" key="7">
    <source>
        <dbReference type="HAMAP-Rule" id="MF_00957"/>
    </source>
</evidence>
<feature type="active site" evidence="7">
    <location>
        <position position="65"/>
    </location>
</feature>